<dbReference type="OrthoDB" id="4926440at2759"/>
<evidence type="ECO:0000313" key="2">
    <source>
        <dbReference type="Proteomes" id="UP000241818"/>
    </source>
</evidence>
<keyword evidence="2" id="KW-1185">Reference proteome</keyword>
<sequence>MESEACFQAIVPEHKFSCAIRRPFPNPDGFVMTVGGKLYNSALTNSFLHFRQQFTQIFPISVDDFLRTISPAFNHKYLKEFEASCYHFDHIIGSLTPPSSTSSSIPRHDPGPPNLSDTFICCLDFDSWVADICQAIALYYCFETITPGRKHTLYRVHTQ</sequence>
<reference evidence="1 2" key="1">
    <citation type="journal article" date="2018" name="New Phytol.">
        <title>Comparative genomics and transcriptomics depict ericoid mycorrhizal fungi as versatile saprotrophs and plant mutualists.</title>
        <authorList>
            <person name="Martino E."/>
            <person name="Morin E."/>
            <person name="Grelet G.A."/>
            <person name="Kuo A."/>
            <person name="Kohler A."/>
            <person name="Daghino S."/>
            <person name="Barry K.W."/>
            <person name="Cichocki N."/>
            <person name="Clum A."/>
            <person name="Dockter R.B."/>
            <person name="Hainaut M."/>
            <person name="Kuo R.C."/>
            <person name="LaButti K."/>
            <person name="Lindahl B.D."/>
            <person name="Lindquist E.A."/>
            <person name="Lipzen A."/>
            <person name="Khouja H.R."/>
            <person name="Magnuson J."/>
            <person name="Murat C."/>
            <person name="Ohm R.A."/>
            <person name="Singer S.W."/>
            <person name="Spatafora J.W."/>
            <person name="Wang M."/>
            <person name="Veneault-Fourrey C."/>
            <person name="Henrissat B."/>
            <person name="Grigoriev I.V."/>
            <person name="Martin F.M."/>
            <person name="Perotto S."/>
        </authorList>
    </citation>
    <scope>NUCLEOTIDE SEQUENCE [LARGE SCALE GENOMIC DNA]</scope>
    <source>
        <strain evidence="1 2">ATCC 22711</strain>
    </source>
</reference>
<dbReference type="GeneID" id="36572442"/>
<proteinExistence type="predicted"/>
<protein>
    <submittedName>
        <fullName evidence="1">Uncharacterized protein</fullName>
    </submittedName>
</protein>
<gene>
    <name evidence="1" type="ORF">M430DRAFT_207424</name>
</gene>
<name>A0A2T3BC21_AMORE</name>
<evidence type="ECO:0000313" key="1">
    <source>
        <dbReference type="EMBL" id="PSS25840.1"/>
    </source>
</evidence>
<dbReference type="AlphaFoldDB" id="A0A2T3BC21"/>
<dbReference type="Proteomes" id="UP000241818">
    <property type="component" value="Unassembled WGS sequence"/>
</dbReference>
<dbReference type="RefSeq" id="XP_024724439.1">
    <property type="nucleotide sequence ID" value="XM_024864361.1"/>
</dbReference>
<dbReference type="InParanoid" id="A0A2T3BC21"/>
<dbReference type="EMBL" id="KZ679007">
    <property type="protein sequence ID" value="PSS25840.1"/>
    <property type="molecule type" value="Genomic_DNA"/>
</dbReference>
<organism evidence="1 2">
    <name type="scientific">Amorphotheca resinae ATCC 22711</name>
    <dbReference type="NCBI Taxonomy" id="857342"/>
    <lineage>
        <taxon>Eukaryota</taxon>
        <taxon>Fungi</taxon>
        <taxon>Dikarya</taxon>
        <taxon>Ascomycota</taxon>
        <taxon>Pezizomycotina</taxon>
        <taxon>Leotiomycetes</taxon>
        <taxon>Helotiales</taxon>
        <taxon>Amorphothecaceae</taxon>
        <taxon>Amorphotheca</taxon>
    </lineage>
</organism>
<accession>A0A2T3BC21</accession>